<comment type="caution">
    <text evidence="2">The sequence shown here is derived from an EMBL/GenBank/DDBJ whole genome shotgun (WGS) entry which is preliminary data.</text>
</comment>
<sequence length="69" mass="8225">MPVFTDVLKVLESDFNDRSYEDRGSGPPVLPNNKKLATIQLQHLNKKFKANKQYFDHYTAFMEKNYKEW</sequence>
<name>A0A498NBL7_LABRO</name>
<organism evidence="2 3">
    <name type="scientific">Labeo rohita</name>
    <name type="common">Indian major carp</name>
    <name type="synonym">Cyprinus rohita</name>
    <dbReference type="NCBI Taxonomy" id="84645"/>
    <lineage>
        <taxon>Eukaryota</taxon>
        <taxon>Metazoa</taxon>
        <taxon>Chordata</taxon>
        <taxon>Craniata</taxon>
        <taxon>Vertebrata</taxon>
        <taxon>Euteleostomi</taxon>
        <taxon>Actinopterygii</taxon>
        <taxon>Neopterygii</taxon>
        <taxon>Teleostei</taxon>
        <taxon>Ostariophysi</taxon>
        <taxon>Cypriniformes</taxon>
        <taxon>Cyprinidae</taxon>
        <taxon>Labeoninae</taxon>
        <taxon>Labeonini</taxon>
        <taxon>Labeo</taxon>
    </lineage>
</organism>
<proteinExistence type="predicted"/>
<evidence type="ECO:0000313" key="3">
    <source>
        <dbReference type="Proteomes" id="UP000290572"/>
    </source>
</evidence>
<dbReference type="AlphaFoldDB" id="A0A498NBL7"/>
<dbReference type="EMBL" id="QBIY01012603">
    <property type="protein sequence ID" value="RXN22093.1"/>
    <property type="molecule type" value="Genomic_DNA"/>
</dbReference>
<dbReference type="EMBL" id="QBIY01011899">
    <property type="protein sequence ID" value="RXN28246.1"/>
    <property type="molecule type" value="Genomic_DNA"/>
</dbReference>
<keyword evidence="3" id="KW-1185">Reference proteome</keyword>
<dbReference type="Proteomes" id="UP000290572">
    <property type="component" value="Unassembled WGS sequence"/>
</dbReference>
<evidence type="ECO:0000313" key="2">
    <source>
        <dbReference type="EMBL" id="RXN28246.1"/>
    </source>
</evidence>
<evidence type="ECO:0000313" key="1">
    <source>
        <dbReference type="EMBL" id="RXN22093.1"/>
    </source>
</evidence>
<gene>
    <name evidence="2" type="ORF">ROHU_019448</name>
    <name evidence="1" type="ORF">ROHU_023600</name>
</gene>
<accession>A0A498NBL7</accession>
<reference evidence="2 3" key="1">
    <citation type="submission" date="2018-03" db="EMBL/GenBank/DDBJ databases">
        <title>Draft genome sequence of Rohu Carp (Labeo rohita).</title>
        <authorList>
            <person name="Das P."/>
            <person name="Kushwaha B."/>
            <person name="Joshi C.G."/>
            <person name="Kumar D."/>
            <person name="Nagpure N.S."/>
            <person name="Sahoo L."/>
            <person name="Das S.P."/>
            <person name="Bit A."/>
            <person name="Patnaik S."/>
            <person name="Meher P.K."/>
            <person name="Jayasankar P."/>
            <person name="Koringa P.G."/>
            <person name="Patel N.V."/>
            <person name="Hinsu A.T."/>
            <person name="Kumar R."/>
            <person name="Pandey M."/>
            <person name="Agarwal S."/>
            <person name="Srivastava S."/>
            <person name="Singh M."/>
            <person name="Iquebal M.A."/>
            <person name="Jaiswal S."/>
            <person name="Angadi U.B."/>
            <person name="Kumar N."/>
            <person name="Raza M."/>
            <person name="Shah T.M."/>
            <person name="Rai A."/>
            <person name="Jena J.K."/>
        </authorList>
    </citation>
    <scope>NUCLEOTIDE SEQUENCE [LARGE SCALE GENOMIC DNA]</scope>
    <source>
        <strain evidence="2">DASCIFA01</strain>
        <tissue evidence="2">Testis</tissue>
    </source>
</reference>
<protein>
    <submittedName>
        <fullName evidence="2">Uncharacterized protein</fullName>
    </submittedName>
</protein>